<dbReference type="SUPFAM" id="SSF57756">
    <property type="entry name" value="Retrovirus zinc finger-like domains"/>
    <property type="match status" value="1"/>
</dbReference>
<dbReference type="InterPro" id="IPR036875">
    <property type="entry name" value="Znf_CCHC_sf"/>
</dbReference>
<dbReference type="RefSeq" id="XP_044316657.1">
    <property type="nucleotide sequence ID" value="XM_044460722.1"/>
</dbReference>
<keyword evidence="5" id="KW-1185">Reference proteome</keyword>
<feature type="domain" description="CCHC-type" evidence="3">
    <location>
        <begin position="246"/>
        <end position="262"/>
    </location>
</feature>
<dbReference type="GeneID" id="123037894"/>
<reference evidence="5" key="1">
    <citation type="journal article" date="2021" name="Elife">
        <title>Highly contiguous assemblies of 101 drosophilid genomes.</title>
        <authorList>
            <person name="Kim B.Y."/>
            <person name="Wang J.R."/>
            <person name="Miller D.E."/>
            <person name="Barmina O."/>
            <person name="Delaney E."/>
            <person name="Thompson A."/>
            <person name="Comeault A.A."/>
            <person name="Peede D."/>
            <person name="D'Agostino E.R."/>
            <person name="Pelaez J."/>
            <person name="Aguilar J.M."/>
            <person name="Haji D."/>
            <person name="Matsunaga T."/>
            <person name="Armstrong E.E."/>
            <person name="Zych M."/>
            <person name="Ogawa Y."/>
            <person name="Stamenkovic-Radak M."/>
            <person name="Jelic M."/>
            <person name="Veselinovic M.S."/>
            <person name="Tanaskovic M."/>
            <person name="Eric P."/>
            <person name="Gao J.J."/>
            <person name="Katoh T.K."/>
            <person name="Toda M.J."/>
            <person name="Watabe H."/>
            <person name="Watada M."/>
            <person name="Davis J.S."/>
            <person name="Moyle L.C."/>
            <person name="Manoli G."/>
            <person name="Bertolini E."/>
            <person name="Kostal V."/>
            <person name="Hawley R.S."/>
            <person name="Takahashi A."/>
            <person name="Jones C.D."/>
            <person name="Price D.K."/>
            <person name="Whiteman N."/>
            <person name="Kopp A."/>
            <person name="Matute D.R."/>
            <person name="Petrov D.A."/>
        </authorList>
    </citation>
    <scope>NUCLEOTIDE SEQUENCE [LARGE SCALE GENOMIC DNA]</scope>
</reference>
<name>A0ABM5JCW0_DRORH</name>
<keyword evidence="1" id="KW-0863">Zinc-finger</keyword>
<keyword evidence="1" id="KW-0479">Metal-binding</keyword>
<feature type="compositionally biased region" description="Polar residues" evidence="2">
    <location>
        <begin position="10"/>
        <end position="24"/>
    </location>
</feature>
<dbReference type="EnsemblMetazoa" id="XM_044460722.1">
    <property type="protein sequence ID" value="XP_044316657.1"/>
    <property type="gene ID" value="LOC123037894"/>
</dbReference>
<evidence type="ECO:0000259" key="3">
    <source>
        <dbReference type="PROSITE" id="PS50158"/>
    </source>
</evidence>
<reference evidence="4" key="2">
    <citation type="submission" date="2025-05" db="UniProtKB">
        <authorList>
            <consortium name="EnsemblMetazoa"/>
        </authorList>
    </citation>
    <scope>IDENTIFICATION</scope>
</reference>
<dbReference type="Gene3D" id="4.10.60.10">
    <property type="entry name" value="Zinc finger, CCHC-type"/>
    <property type="match status" value="1"/>
</dbReference>
<dbReference type="Pfam" id="PF00098">
    <property type="entry name" value="zf-CCHC"/>
    <property type="match status" value="1"/>
</dbReference>
<dbReference type="InterPro" id="IPR001878">
    <property type="entry name" value="Znf_CCHC"/>
</dbReference>
<evidence type="ECO:0000256" key="1">
    <source>
        <dbReference type="PROSITE-ProRule" id="PRU00047"/>
    </source>
</evidence>
<proteinExistence type="predicted"/>
<keyword evidence="1" id="KW-0862">Zinc</keyword>
<evidence type="ECO:0000256" key="2">
    <source>
        <dbReference type="SAM" id="MobiDB-lite"/>
    </source>
</evidence>
<feature type="region of interest" description="Disordered" evidence="2">
    <location>
        <begin position="1"/>
        <end position="31"/>
    </location>
</feature>
<evidence type="ECO:0000313" key="5">
    <source>
        <dbReference type="Proteomes" id="UP001652680"/>
    </source>
</evidence>
<sequence>MEVFRRQPLDSVTATSTNDMPQGQNNVATPNNNVVPLDLENVVVEDARFGTSFSNNNLLLTMVTEMLPVFDGAANNRIPVKTWIAHLNAIIKMYKLSDDLVRMLVMSKLKDRAQVWLHSTENILTLPTQELLTQLAEAFHSKESKIMSRRKFQERKWQPSEDFATYFNGKTSLAAHIQMDDEELIDNIIEGIPDTLLRQQAHMHCFNSSAQLLQAFTKVSLRRTPFTPGRPKVAAENGPGLGSTNRCFNCNSVGHFAAVCRKPKREYGSCYGCGSLEHLVAQCTEKKNISSNEYNA</sequence>
<accession>A0ABM5JCW0</accession>
<dbReference type="PROSITE" id="PS50158">
    <property type="entry name" value="ZF_CCHC"/>
    <property type="match status" value="1"/>
</dbReference>
<protein>
    <recommendedName>
        <fullName evidence="3">CCHC-type domain-containing protein</fullName>
    </recommendedName>
</protein>
<dbReference type="SMART" id="SM00343">
    <property type="entry name" value="ZnF_C2HC"/>
    <property type="match status" value="2"/>
</dbReference>
<evidence type="ECO:0000313" key="4">
    <source>
        <dbReference type="EnsemblMetazoa" id="XP_044316657.1"/>
    </source>
</evidence>
<dbReference type="Proteomes" id="UP001652680">
    <property type="component" value="Unassembled WGS sequence"/>
</dbReference>
<organism evidence="4 5">
    <name type="scientific">Drosophila rhopaloa</name>
    <name type="common">Fruit fly</name>
    <dbReference type="NCBI Taxonomy" id="1041015"/>
    <lineage>
        <taxon>Eukaryota</taxon>
        <taxon>Metazoa</taxon>
        <taxon>Ecdysozoa</taxon>
        <taxon>Arthropoda</taxon>
        <taxon>Hexapoda</taxon>
        <taxon>Insecta</taxon>
        <taxon>Pterygota</taxon>
        <taxon>Neoptera</taxon>
        <taxon>Endopterygota</taxon>
        <taxon>Diptera</taxon>
        <taxon>Brachycera</taxon>
        <taxon>Muscomorpha</taxon>
        <taxon>Ephydroidea</taxon>
        <taxon>Drosophilidae</taxon>
        <taxon>Drosophila</taxon>
        <taxon>Sophophora</taxon>
    </lineage>
</organism>